<evidence type="ECO:0000259" key="5">
    <source>
        <dbReference type="PROSITE" id="PS51704"/>
    </source>
</evidence>
<evidence type="ECO:0000256" key="3">
    <source>
        <dbReference type="ARBA" id="ARBA00022801"/>
    </source>
</evidence>
<evidence type="ECO:0000256" key="2">
    <source>
        <dbReference type="ARBA" id="ARBA00022798"/>
    </source>
</evidence>
<proteinExistence type="predicted"/>
<comment type="catalytic activity">
    <reaction evidence="4">
        <text>a sn-glycero-3-phosphodiester + H2O = an alcohol + sn-glycerol 3-phosphate + H(+)</text>
        <dbReference type="Rhea" id="RHEA:12969"/>
        <dbReference type="ChEBI" id="CHEBI:15377"/>
        <dbReference type="ChEBI" id="CHEBI:15378"/>
        <dbReference type="ChEBI" id="CHEBI:30879"/>
        <dbReference type="ChEBI" id="CHEBI:57597"/>
        <dbReference type="ChEBI" id="CHEBI:83408"/>
        <dbReference type="EC" id="3.1.4.46"/>
    </reaction>
</comment>
<feature type="domain" description="GP-PDE" evidence="5">
    <location>
        <begin position="85"/>
        <end position="365"/>
    </location>
</feature>
<dbReference type="EMBL" id="JAYDYQ010002533">
    <property type="protein sequence ID" value="KAK4486050.1"/>
    <property type="molecule type" value="Genomic_DNA"/>
</dbReference>
<dbReference type="Proteomes" id="UP001291926">
    <property type="component" value="Unassembled WGS sequence"/>
</dbReference>
<dbReference type="PANTHER" id="PTHR22958">
    <property type="entry name" value="GLYCEROPHOSPHORYL DIESTER PHOSPHODIESTERASE"/>
    <property type="match status" value="1"/>
</dbReference>
<dbReference type="Pfam" id="PF03009">
    <property type="entry name" value="GDPD"/>
    <property type="match status" value="2"/>
</dbReference>
<accession>A0ABR0DA10</accession>
<evidence type="ECO:0000313" key="6">
    <source>
        <dbReference type="EMBL" id="KAK4486050.1"/>
    </source>
</evidence>
<dbReference type="SUPFAM" id="SSF51695">
    <property type="entry name" value="PLC-like phosphodiesterases"/>
    <property type="match status" value="2"/>
</dbReference>
<gene>
    <name evidence="6" type="ORF">RD792_008713</name>
</gene>
<dbReference type="PROSITE" id="PS51704">
    <property type="entry name" value="GP_PDE"/>
    <property type="match status" value="1"/>
</dbReference>
<dbReference type="InterPro" id="IPR030395">
    <property type="entry name" value="GP_PDE_dom"/>
</dbReference>
<keyword evidence="7" id="KW-1185">Reference proteome</keyword>
<dbReference type="PANTHER" id="PTHR22958:SF34">
    <property type="entry name" value="GLYCEROPHOSPHODIESTER PHOSPHODIESTERASE GDPD3"/>
    <property type="match status" value="1"/>
</dbReference>
<dbReference type="InterPro" id="IPR051578">
    <property type="entry name" value="GDPD"/>
</dbReference>
<protein>
    <recommendedName>
        <fullName evidence="1">glycerophosphodiester phosphodiesterase</fullName>
        <ecNumber evidence="1">3.1.4.46</ecNumber>
    </recommendedName>
</protein>
<name>A0ABR0DA10_9LAMI</name>
<reference evidence="6 7" key="1">
    <citation type="journal article" date="2023" name="bioRxiv">
        <title>Genome report: Whole genome sequence and annotation of Penstemon davidsonii.</title>
        <authorList>
            <person name="Ostevik K.L."/>
            <person name="Alabady M."/>
            <person name="Zhang M."/>
            <person name="Rausher M.D."/>
        </authorList>
    </citation>
    <scope>NUCLEOTIDE SEQUENCE [LARGE SCALE GENOMIC DNA]</scope>
    <source>
        <strain evidence="6">DNT005</strain>
        <tissue evidence="6">Whole leaf</tissue>
    </source>
</reference>
<evidence type="ECO:0000256" key="4">
    <source>
        <dbReference type="ARBA" id="ARBA00047512"/>
    </source>
</evidence>
<evidence type="ECO:0000256" key="1">
    <source>
        <dbReference type="ARBA" id="ARBA00012247"/>
    </source>
</evidence>
<dbReference type="Gene3D" id="3.20.20.190">
    <property type="entry name" value="Phosphatidylinositol (PI) phosphodiesterase"/>
    <property type="match status" value="1"/>
</dbReference>
<keyword evidence="2" id="KW-0319">Glycerol metabolism</keyword>
<dbReference type="EC" id="3.1.4.46" evidence="1"/>
<keyword evidence="3" id="KW-0378">Hydrolase</keyword>
<dbReference type="InterPro" id="IPR017946">
    <property type="entry name" value="PLC-like_Pdiesterase_TIM-brl"/>
</dbReference>
<sequence length="406" mass="46557">MALKIVHLSDVANLVQVPTNPHKLFQGNIQNEDCVNKEKMRSFQLPKKFLVMGHRGSGMNLLQSTDPRMKLIRENSMRAFNAARRFNINFIEFDVQVSMEHYLHSFKIIHLTQHCKNINQFFVQVTKDGYPVIFHDISILTQEKGAMSEKKVTDINLHEFLSYGPQKEPQKMGKPLFRKSKDGRIFEWKVAEEDHLCTLQQVFEEIDPTLGFNIELKFDNNVIYKQEQLLRALKIVLQVVFEHSKDRPIIFSSFQPDAVLLIRNLQSTYPVYFLTNGGSEIYPDVRRNSLDEALNLCVQGGLQGIVSEVKAVLRNPGAINKIKESNLSLMTYGQLNNVAEVVQMQYLLGIEGVIVDLVKEITEIVAQFQRATENKELTFQGVVNKTLCSKDEISCFLRLIPELVNV</sequence>
<evidence type="ECO:0000313" key="7">
    <source>
        <dbReference type="Proteomes" id="UP001291926"/>
    </source>
</evidence>
<comment type="caution">
    <text evidence="6">The sequence shown here is derived from an EMBL/GenBank/DDBJ whole genome shotgun (WGS) entry which is preliminary data.</text>
</comment>
<organism evidence="6 7">
    <name type="scientific">Penstemon davidsonii</name>
    <dbReference type="NCBI Taxonomy" id="160366"/>
    <lineage>
        <taxon>Eukaryota</taxon>
        <taxon>Viridiplantae</taxon>
        <taxon>Streptophyta</taxon>
        <taxon>Embryophyta</taxon>
        <taxon>Tracheophyta</taxon>
        <taxon>Spermatophyta</taxon>
        <taxon>Magnoliopsida</taxon>
        <taxon>eudicotyledons</taxon>
        <taxon>Gunneridae</taxon>
        <taxon>Pentapetalae</taxon>
        <taxon>asterids</taxon>
        <taxon>lamiids</taxon>
        <taxon>Lamiales</taxon>
        <taxon>Plantaginaceae</taxon>
        <taxon>Cheloneae</taxon>
        <taxon>Penstemon</taxon>
    </lineage>
</organism>